<feature type="domain" description="Tesmin/TSO1-like CXC" evidence="2">
    <location>
        <begin position="812"/>
        <end position="864"/>
    </location>
</feature>
<gene>
    <name evidence="3" type="ORF">PLOB_00003081</name>
</gene>
<proteinExistence type="predicted"/>
<dbReference type="CDD" id="cd22744">
    <property type="entry name" value="OTU"/>
    <property type="match status" value="1"/>
</dbReference>
<evidence type="ECO:0000313" key="4">
    <source>
        <dbReference type="Proteomes" id="UP001159405"/>
    </source>
</evidence>
<evidence type="ECO:0000313" key="3">
    <source>
        <dbReference type="EMBL" id="CAH3158223.1"/>
    </source>
</evidence>
<protein>
    <recommendedName>
        <fullName evidence="2">Tesmin/TSO1-like CXC domain-containing protein</fullName>
    </recommendedName>
</protein>
<dbReference type="SMART" id="SM01114">
    <property type="entry name" value="CXC"/>
    <property type="match status" value="1"/>
</dbReference>
<evidence type="ECO:0000256" key="1">
    <source>
        <dbReference type="SAM" id="SignalP"/>
    </source>
</evidence>
<dbReference type="InterPro" id="IPR033467">
    <property type="entry name" value="Tesmin/TSO1-like_CXC"/>
</dbReference>
<dbReference type="InterPro" id="IPR046616">
    <property type="entry name" value="DUF6729"/>
</dbReference>
<dbReference type="Pfam" id="PF20499">
    <property type="entry name" value="DUF6729"/>
    <property type="match status" value="1"/>
</dbReference>
<dbReference type="Gene3D" id="3.90.70.80">
    <property type="match status" value="1"/>
</dbReference>
<dbReference type="InterPro" id="IPR038765">
    <property type="entry name" value="Papain-like_cys_pep_sf"/>
</dbReference>
<feature type="chain" id="PRO_5046380261" description="Tesmin/TSO1-like CXC domain-containing protein" evidence="1">
    <location>
        <begin position="18"/>
        <end position="1043"/>
    </location>
</feature>
<evidence type="ECO:0000259" key="2">
    <source>
        <dbReference type="SMART" id="SM01114"/>
    </source>
</evidence>
<organism evidence="3 4">
    <name type="scientific">Porites lobata</name>
    <dbReference type="NCBI Taxonomy" id="104759"/>
    <lineage>
        <taxon>Eukaryota</taxon>
        <taxon>Metazoa</taxon>
        <taxon>Cnidaria</taxon>
        <taxon>Anthozoa</taxon>
        <taxon>Hexacorallia</taxon>
        <taxon>Scleractinia</taxon>
        <taxon>Fungiina</taxon>
        <taxon>Poritidae</taxon>
        <taxon>Porites</taxon>
    </lineage>
</organism>
<dbReference type="EMBL" id="CALNXK010000110">
    <property type="protein sequence ID" value="CAH3158223.1"/>
    <property type="molecule type" value="Genomic_DNA"/>
</dbReference>
<sequence>MLLVFLLFQGQWSSVECVRLDPRGAKYVRELVNEFLADPTSSRFDQIILPPQIGEELSDFLHPKVYIWCPITHWKIEVKCPLHGCLLTPGTFTDVVDKTSPKNPRLVYDLRGNVLMVQRIYLCRHKEKPHRYLSGSETILRSIPSLYSHACFPILMLYRSACSKNLVDHLETQILQGVSFLKTCEGLAAINFKEFSHRLRRYTLLAKSNVTDTGKLYEKFYADPMFSFPSNDLLMHIFLADFQEKEPYYEVEMKKRALHSRVISCDHTFKISKYFGARRSSDDKFVKQFENLFIVLNERHEVISWRLTRTTGFEEIRSLLVELKEQIGNTLDAVIVDDCCKVRTLYRSVFPDVEVKLDLFHAIQRVIKKIPKGSEFSKRFSKELGLIFRANGDCDEVRQLPTPDWKVVIENLHSFRERWKSFLNMEEMKKARLELDHLSVHIKKGCLSGLKPGEGTESNERLHNTLNKSLLCGATTTGPEIAIAIITLLFYSMNCRKSAKKHKQNSRVIPFVPLFSQFTSRNVNDKNPHFNTNSGGKVTLDDAWKAPYEGNKVYPDETVEEAVVVIETIEDTLNESIASLLLKNMSKLHSILSKVNSECRDRCFNAFDIPIMQVGSIQVLVNSCYAEDDTEIRHRETLQRNLDCFSLKRDEVVGDGDCAFRTIISQVRKTNQWSDPNSALCQHISYLGLGRSADEDVNQLRQLFVNNVQSNEHYQMLTGIPSDEMNTETERFREPGTFCGEVGDLIIKVCSDILQVPIIVVTSINGSPYVPFIPDDALITNAIYIAYTAFGPGHYDGTLPAEKDTASTLTETKRLVCSCGKNNKEDQDSCIPTVDGKTRCPCVEERISCTRDCRCKGCRNKESQELCKVTSNSVSCRCGVDKSRENREYVACVDGKRKTKCPCVRARACCGLKCSCRNCGNCDNKPDKVTDLVKIPAKRKRESPVPFKKRRSAEYLASNSTNPSAGPWTTHETCLLFSTMQLIEATVVDSTLEGIMSLYNYVANSHLTKKGNFTIRSKNQMQLLRKVTQLKNRQTVISALGKK</sequence>
<reference evidence="3 4" key="1">
    <citation type="submission" date="2022-05" db="EMBL/GenBank/DDBJ databases">
        <authorList>
            <consortium name="Genoscope - CEA"/>
            <person name="William W."/>
        </authorList>
    </citation>
    <scope>NUCLEOTIDE SEQUENCE [LARGE SCALE GENOMIC DNA]</scope>
</reference>
<dbReference type="Proteomes" id="UP001159405">
    <property type="component" value="Unassembled WGS sequence"/>
</dbReference>
<dbReference type="SUPFAM" id="SSF54001">
    <property type="entry name" value="Cysteine proteinases"/>
    <property type="match status" value="1"/>
</dbReference>
<feature type="signal peptide" evidence="1">
    <location>
        <begin position="1"/>
        <end position="17"/>
    </location>
</feature>
<name>A0ABN8Q780_9CNID</name>
<accession>A0ABN8Q780</accession>
<comment type="caution">
    <text evidence="3">The sequence shown here is derived from an EMBL/GenBank/DDBJ whole genome shotgun (WGS) entry which is preliminary data.</text>
</comment>
<keyword evidence="4" id="KW-1185">Reference proteome</keyword>
<keyword evidence="1" id="KW-0732">Signal</keyword>